<dbReference type="GeneID" id="93456767"/>
<reference evidence="1" key="1">
    <citation type="submission" date="2019-05" db="EMBL/GenBank/DDBJ databases">
        <authorList>
            <person name="Naeem R."/>
            <person name="Antony C."/>
            <person name="Guan Q."/>
        </authorList>
    </citation>
    <scope>NUCLEOTIDE SEQUENCE</scope>
    <source>
        <strain evidence="1">1</strain>
    </source>
</reference>
<protein>
    <submittedName>
        <fullName evidence="1">Uncharacterized protein</fullName>
    </submittedName>
</protein>
<name>A0A653FIZ5_MYCSM</name>
<proteinExistence type="predicted"/>
<dbReference type="RefSeq" id="WP_036462415.1">
    <property type="nucleotide sequence ID" value="NZ_CP009495.1"/>
</dbReference>
<sequence length="175" mass="18737">MAVTISQVLASRPAQLAAAAAEVGAAANDLGNQIARERLQLTRLASDWRGSASDTAQTHANEMFGDQELYRDRLTSLQTAMASGGATLDGIRTRLSQLVSSPEADLFDISDDGRVALGWRLKLLVAAYPVLAMKWGMRRLALQTAIQTVLAEFDAADKATADKMNRIQQGLVGHG</sequence>
<dbReference type="Gene3D" id="1.10.287.1060">
    <property type="entry name" value="ESAT-6-like"/>
    <property type="match status" value="1"/>
</dbReference>
<evidence type="ECO:0000313" key="1">
    <source>
        <dbReference type="EMBL" id="VTP09086.1"/>
    </source>
</evidence>
<dbReference type="AlphaFoldDB" id="A0A653FIZ5"/>
<dbReference type="KEGG" id="msh:LI98_09780"/>
<dbReference type="SUPFAM" id="SSF140453">
    <property type="entry name" value="EsxAB dimer-like"/>
    <property type="match status" value="1"/>
</dbReference>
<dbReference type="KEGG" id="msn:LI99_09780"/>
<dbReference type="InterPro" id="IPR036689">
    <property type="entry name" value="ESAT-6-like_sf"/>
</dbReference>
<gene>
    <name evidence="1" type="ORF">BIN_B_03418</name>
</gene>
<organism evidence="1">
    <name type="scientific">Mycolicibacterium smegmatis</name>
    <name type="common">Mycobacterium smegmatis</name>
    <dbReference type="NCBI Taxonomy" id="1772"/>
    <lineage>
        <taxon>Bacteria</taxon>
        <taxon>Bacillati</taxon>
        <taxon>Actinomycetota</taxon>
        <taxon>Actinomycetes</taxon>
        <taxon>Mycobacteriales</taxon>
        <taxon>Mycobacteriaceae</taxon>
        <taxon>Mycolicibacterium</taxon>
    </lineage>
</organism>
<dbReference type="EMBL" id="LR589643">
    <property type="protein sequence ID" value="VTP09086.1"/>
    <property type="molecule type" value="Genomic_DNA"/>
</dbReference>
<accession>A0A653FIZ5</accession>